<organism evidence="2 3">
    <name type="scientific">Cafeteria roenbergensis</name>
    <name type="common">Marine flagellate</name>
    <dbReference type="NCBI Taxonomy" id="33653"/>
    <lineage>
        <taxon>Eukaryota</taxon>
        <taxon>Sar</taxon>
        <taxon>Stramenopiles</taxon>
        <taxon>Bigyra</taxon>
        <taxon>Opalozoa</taxon>
        <taxon>Bicosoecida</taxon>
        <taxon>Cafeteriaceae</taxon>
        <taxon>Cafeteria</taxon>
    </lineage>
</organism>
<evidence type="ECO:0000313" key="2">
    <source>
        <dbReference type="EMBL" id="KAA0154970.1"/>
    </source>
</evidence>
<comment type="caution">
    <text evidence="2">The sequence shown here is derived from an EMBL/GenBank/DDBJ whole genome shotgun (WGS) entry which is preliminary data.</text>
</comment>
<evidence type="ECO:0000313" key="3">
    <source>
        <dbReference type="Proteomes" id="UP000323011"/>
    </source>
</evidence>
<keyword evidence="3" id="KW-1185">Reference proteome</keyword>
<dbReference type="Proteomes" id="UP000323011">
    <property type="component" value="Unassembled WGS sequence"/>
</dbReference>
<proteinExistence type="predicted"/>
<feature type="region of interest" description="Disordered" evidence="1">
    <location>
        <begin position="446"/>
        <end position="482"/>
    </location>
</feature>
<accession>A0A5A8CS38</accession>
<protein>
    <submittedName>
        <fullName evidence="2">Uncharacterized protein</fullName>
    </submittedName>
</protein>
<dbReference type="AlphaFoldDB" id="A0A5A8CS38"/>
<evidence type="ECO:0000256" key="1">
    <source>
        <dbReference type="SAM" id="MobiDB-lite"/>
    </source>
</evidence>
<reference evidence="2 3" key="1">
    <citation type="submission" date="2019-07" db="EMBL/GenBank/DDBJ databases">
        <title>Genomes of Cafeteria roenbergensis.</title>
        <authorList>
            <person name="Fischer M.G."/>
            <person name="Hackl T."/>
            <person name="Roman M."/>
        </authorList>
    </citation>
    <scope>NUCLEOTIDE SEQUENCE [LARGE SCALE GENOMIC DNA]</scope>
    <source>
        <strain evidence="2 3">BVI</strain>
    </source>
</reference>
<sequence length="681" mass="72767">MRCRAAALVARAARSGGTARPLCLGAVARRAFSEAREEPFVAVSTVQETSGRFRNEPRERWFWEWRGTFHEHNLKMFECETPAAVAAYYLENCASLHPINLVFAANRICVLDTDGACGPDMEPIFAGIDKWIHNYWQRLSPREMACILFIYARYRRKPRQFLLRKAIAHIEAATLRLTRADPRTPLFRPPPDDDRLRRTAFSAISGPSGADVGAELANAAWAMGTWRLSCPVTTARIALEAMQASGADVLSLDPSRKAGVAQGKKPTVLASLPPEAVVRLVWGLAACKQRHGGLGGEALAVLAPSMQALSFTQASLLLWAATYHHADGAEDLAALVMGSPLVQAGHDDPSALGDLPRGVRQQLVEARRLLVARLGPDSDEAAAVPALPDGMEADTVERVKEQRRAADPISRAYNAVGAALVAARVPARRGLTLGRLLGREAREAEQADALSRKATRLADGRPPKRAHRASPGSAGSVEPAAPVAGWGVRDARDSAGSADILEGRVRPAAPAGGPASAAGVDAVDLPLAESGAQAAAAAAPAEPDEVEASEAALSVRVPLAVHDLKLLFHFVDTPLHGAAVPSVPETPRRRRNRIAEPLEAPRRGEAALAVGDWLSADAIRIARAAGWRIEELSYADYAMAEPEERGARLVELANRVAMQCRAAEARLQARARGGAALPEIL</sequence>
<dbReference type="EMBL" id="VLTN01000009">
    <property type="protein sequence ID" value="KAA0154970.1"/>
    <property type="molecule type" value="Genomic_DNA"/>
</dbReference>
<gene>
    <name evidence="2" type="ORF">FNF29_02114</name>
</gene>
<name>A0A5A8CS38_CAFRO</name>